<keyword evidence="1" id="KW-1133">Transmembrane helix</keyword>
<keyword evidence="3" id="KW-1185">Reference proteome</keyword>
<proteinExistence type="predicted"/>
<dbReference type="AlphaFoldDB" id="X6P8Y9"/>
<keyword evidence="1" id="KW-0812">Transmembrane</keyword>
<reference evidence="2 3" key="1">
    <citation type="journal article" date="2013" name="Curr. Biol.">
        <title>The Genome of the Foraminiferan Reticulomyxa filosa.</title>
        <authorList>
            <person name="Glockner G."/>
            <person name="Hulsmann N."/>
            <person name="Schleicher M."/>
            <person name="Noegel A.A."/>
            <person name="Eichinger L."/>
            <person name="Gallinger C."/>
            <person name="Pawlowski J."/>
            <person name="Sierra R."/>
            <person name="Euteneuer U."/>
            <person name="Pillet L."/>
            <person name="Moustafa A."/>
            <person name="Platzer M."/>
            <person name="Groth M."/>
            <person name="Szafranski K."/>
            <person name="Schliwa M."/>
        </authorList>
    </citation>
    <scope>NUCLEOTIDE SEQUENCE [LARGE SCALE GENOMIC DNA]</scope>
</reference>
<sequence>MSGEIFCHSFCLRSLFKIAIVLIYSIEDFRQQTKKFAFMLALFDVILPFFLLKRKEGSTKNNCLDENKQIKTYVRNTLRSHYQERAKEKDAEMIKKYMKDGEECMKWLKQGVMQLTAAETMETTKKPIKWSFKFIFVIIFYFRQLNIQKLD</sequence>
<dbReference type="Proteomes" id="UP000023152">
    <property type="component" value="Unassembled WGS sequence"/>
</dbReference>
<feature type="transmembrane region" description="Helical" evidence="1">
    <location>
        <begin position="36"/>
        <end position="52"/>
    </location>
</feature>
<feature type="transmembrane region" description="Helical" evidence="1">
    <location>
        <begin position="5"/>
        <end position="24"/>
    </location>
</feature>
<evidence type="ECO:0000256" key="1">
    <source>
        <dbReference type="SAM" id="Phobius"/>
    </source>
</evidence>
<accession>X6P8Y9</accession>
<dbReference type="EMBL" id="ASPP01002486">
    <property type="protein sequence ID" value="ETO34524.1"/>
    <property type="molecule type" value="Genomic_DNA"/>
</dbReference>
<feature type="transmembrane region" description="Helical" evidence="1">
    <location>
        <begin position="130"/>
        <end position="147"/>
    </location>
</feature>
<organism evidence="2 3">
    <name type="scientific">Reticulomyxa filosa</name>
    <dbReference type="NCBI Taxonomy" id="46433"/>
    <lineage>
        <taxon>Eukaryota</taxon>
        <taxon>Sar</taxon>
        <taxon>Rhizaria</taxon>
        <taxon>Retaria</taxon>
        <taxon>Foraminifera</taxon>
        <taxon>Monothalamids</taxon>
        <taxon>Reticulomyxidae</taxon>
        <taxon>Reticulomyxa</taxon>
    </lineage>
</organism>
<evidence type="ECO:0000313" key="3">
    <source>
        <dbReference type="Proteomes" id="UP000023152"/>
    </source>
</evidence>
<name>X6P8Y9_RETFI</name>
<protein>
    <submittedName>
        <fullName evidence="2">Uncharacterized protein</fullName>
    </submittedName>
</protein>
<comment type="caution">
    <text evidence="2">The sequence shown here is derived from an EMBL/GenBank/DDBJ whole genome shotgun (WGS) entry which is preliminary data.</text>
</comment>
<evidence type="ECO:0000313" key="2">
    <source>
        <dbReference type="EMBL" id="ETO34524.1"/>
    </source>
</evidence>
<gene>
    <name evidence="2" type="ORF">RFI_02570</name>
</gene>
<keyword evidence="1" id="KW-0472">Membrane</keyword>